<feature type="domain" description="ABC transmembrane type-1" evidence="8">
    <location>
        <begin position="45"/>
        <end position="316"/>
    </location>
</feature>
<dbReference type="InterPro" id="IPR036640">
    <property type="entry name" value="ABC1_TM_sf"/>
</dbReference>
<keyword evidence="4 9" id="KW-0067">ATP-binding</keyword>
<dbReference type="GO" id="GO:0016887">
    <property type="term" value="F:ATP hydrolysis activity"/>
    <property type="evidence" value="ECO:0007669"/>
    <property type="project" value="InterPro"/>
</dbReference>
<evidence type="ECO:0000256" key="1">
    <source>
        <dbReference type="ARBA" id="ARBA00004651"/>
    </source>
</evidence>
<comment type="caution">
    <text evidence="9">The sequence shown here is derived from an EMBL/GenBank/DDBJ whole genome shotgun (WGS) entry which is preliminary data.</text>
</comment>
<dbReference type="Pfam" id="PF00005">
    <property type="entry name" value="ABC_tran"/>
    <property type="match status" value="1"/>
</dbReference>
<feature type="domain" description="ABC transporter" evidence="7">
    <location>
        <begin position="363"/>
        <end position="605"/>
    </location>
</feature>
<evidence type="ECO:0000259" key="7">
    <source>
        <dbReference type="PROSITE" id="PS50893"/>
    </source>
</evidence>
<dbReference type="InterPro" id="IPR039421">
    <property type="entry name" value="Type_1_exporter"/>
</dbReference>
<keyword evidence="3" id="KW-0547">Nucleotide-binding</keyword>
<dbReference type="PANTHER" id="PTHR24221:SF423">
    <property type="entry name" value="ABC TRANSPORTER"/>
    <property type="match status" value="1"/>
</dbReference>
<dbReference type="EMBL" id="VXPY01000013">
    <property type="protein sequence ID" value="MYD89084.1"/>
    <property type="molecule type" value="Genomic_DNA"/>
</dbReference>
<dbReference type="Gene3D" id="1.20.1560.10">
    <property type="entry name" value="ABC transporter type 1, transmembrane domain"/>
    <property type="match status" value="1"/>
</dbReference>
<evidence type="ECO:0000256" key="4">
    <source>
        <dbReference type="ARBA" id="ARBA00022840"/>
    </source>
</evidence>
<dbReference type="PROSITE" id="PS50893">
    <property type="entry name" value="ABC_TRANSPORTER_2"/>
    <property type="match status" value="1"/>
</dbReference>
<keyword evidence="2" id="KW-0812">Transmembrane</keyword>
<dbReference type="InterPro" id="IPR011527">
    <property type="entry name" value="ABC1_TM_dom"/>
</dbReference>
<proteinExistence type="predicted"/>
<evidence type="ECO:0000256" key="6">
    <source>
        <dbReference type="ARBA" id="ARBA00023136"/>
    </source>
</evidence>
<reference evidence="9" key="1">
    <citation type="submission" date="2019-09" db="EMBL/GenBank/DDBJ databases">
        <title>Characterisation of the sponge microbiome using genome-centric metagenomics.</title>
        <authorList>
            <person name="Engelberts J.P."/>
            <person name="Robbins S.J."/>
            <person name="De Goeij J.M."/>
            <person name="Aranda M."/>
            <person name="Bell S.C."/>
            <person name="Webster N.S."/>
        </authorList>
    </citation>
    <scope>NUCLEOTIDE SEQUENCE</scope>
    <source>
        <strain evidence="9">SB0662_bin_9</strain>
    </source>
</reference>
<sequence length="617" mass="66382">MASAPTSSSAEGRQGPTVRNLTFKLMGLSPWWYLTNAVAWSSAHAMPLLPGLVLKVFYDGLASNAPATLSPGLVLALLTSIGLTRAATTFGAEWLWGGVWHFMTGQVRLNFMRLIAGLPAAVATPKSSSEIVSRVRDDVDQACMGLEECVDGPGVIAFAVGAIAIMAGIDWIATAMVVTPVMLVSLSVHLAHNRIIRLRTRSREAGAAVAEFVGEVFNALLAFKLAPTSRGLPEAFAELNQERRRAAVAEKLLSELFDFSNSAVTTVFTGALMYYITVTRGDNAFTVGEFVLFVTYLDRIAEYAGWVIWMTGNFKRAKVSISRIAEVVPTGPTAHSLAGRDPIGLATSDMTVPSSQEGRLERMEAEDVCFRYPDTKGGVSNISLALPAGSFTVVTGRIGSGKSTLLKALLGLLPIDRGTLLWNGETVTDPGRFMTPPRAAYTPQSPRLFSDTLHNNITLGEQVRDGNVDAAVHTAVLEPDLDQMADRLETAVGPRGLRLSGGQVQRTAAARMLAADAQLLVVDDVSSALDLRTERLLWNRVLSHVEGGPDQEAAGPPTCLVVSHRRRVLRRADNILVLKEGRLEAQGTLEELLATSPEMQVIWSQASQEAEELDRGP</sequence>
<evidence type="ECO:0000313" key="9">
    <source>
        <dbReference type="EMBL" id="MYD89084.1"/>
    </source>
</evidence>
<dbReference type="Gene3D" id="3.40.50.300">
    <property type="entry name" value="P-loop containing nucleotide triphosphate hydrolases"/>
    <property type="match status" value="1"/>
</dbReference>
<dbReference type="GO" id="GO:0140359">
    <property type="term" value="F:ABC-type transporter activity"/>
    <property type="evidence" value="ECO:0007669"/>
    <property type="project" value="InterPro"/>
</dbReference>
<accession>A0A6B1DRJ2</accession>
<dbReference type="InterPro" id="IPR003593">
    <property type="entry name" value="AAA+_ATPase"/>
</dbReference>
<evidence type="ECO:0000256" key="3">
    <source>
        <dbReference type="ARBA" id="ARBA00022741"/>
    </source>
</evidence>
<dbReference type="GO" id="GO:0005886">
    <property type="term" value="C:plasma membrane"/>
    <property type="evidence" value="ECO:0007669"/>
    <property type="project" value="UniProtKB-SubCell"/>
</dbReference>
<keyword evidence="6" id="KW-0472">Membrane</keyword>
<dbReference type="PROSITE" id="PS50929">
    <property type="entry name" value="ABC_TM1F"/>
    <property type="match status" value="1"/>
</dbReference>
<evidence type="ECO:0000256" key="5">
    <source>
        <dbReference type="ARBA" id="ARBA00022989"/>
    </source>
</evidence>
<dbReference type="InterPro" id="IPR027417">
    <property type="entry name" value="P-loop_NTPase"/>
</dbReference>
<dbReference type="Pfam" id="PF00664">
    <property type="entry name" value="ABC_membrane"/>
    <property type="match status" value="1"/>
</dbReference>
<comment type="subcellular location">
    <subcellularLocation>
        <location evidence="1">Cell membrane</location>
        <topology evidence="1">Multi-pass membrane protein</topology>
    </subcellularLocation>
</comment>
<protein>
    <submittedName>
        <fullName evidence="9">ABC transporter ATP-binding protein</fullName>
    </submittedName>
</protein>
<evidence type="ECO:0000256" key="2">
    <source>
        <dbReference type="ARBA" id="ARBA00022692"/>
    </source>
</evidence>
<dbReference type="SUPFAM" id="SSF90123">
    <property type="entry name" value="ABC transporter transmembrane region"/>
    <property type="match status" value="1"/>
</dbReference>
<dbReference type="SMART" id="SM00382">
    <property type="entry name" value="AAA"/>
    <property type="match status" value="1"/>
</dbReference>
<dbReference type="PANTHER" id="PTHR24221">
    <property type="entry name" value="ATP-BINDING CASSETTE SUB-FAMILY B"/>
    <property type="match status" value="1"/>
</dbReference>
<keyword evidence="5" id="KW-1133">Transmembrane helix</keyword>
<dbReference type="AlphaFoldDB" id="A0A6B1DRJ2"/>
<dbReference type="InterPro" id="IPR003439">
    <property type="entry name" value="ABC_transporter-like_ATP-bd"/>
</dbReference>
<evidence type="ECO:0000259" key="8">
    <source>
        <dbReference type="PROSITE" id="PS50929"/>
    </source>
</evidence>
<name>A0A6B1DRJ2_9CHLR</name>
<dbReference type="GO" id="GO:0005524">
    <property type="term" value="F:ATP binding"/>
    <property type="evidence" value="ECO:0007669"/>
    <property type="project" value="UniProtKB-KW"/>
</dbReference>
<gene>
    <name evidence="9" type="ORF">F4Y08_01925</name>
</gene>
<organism evidence="9">
    <name type="scientific">Caldilineaceae bacterium SB0662_bin_9</name>
    <dbReference type="NCBI Taxonomy" id="2605258"/>
    <lineage>
        <taxon>Bacteria</taxon>
        <taxon>Bacillati</taxon>
        <taxon>Chloroflexota</taxon>
        <taxon>Caldilineae</taxon>
        <taxon>Caldilineales</taxon>
        <taxon>Caldilineaceae</taxon>
    </lineage>
</organism>
<dbReference type="SUPFAM" id="SSF52540">
    <property type="entry name" value="P-loop containing nucleoside triphosphate hydrolases"/>
    <property type="match status" value="1"/>
</dbReference>